<dbReference type="Pfam" id="PF08238">
    <property type="entry name" value="Sel1"/>
    <property type="match status" value="2"/>
</dbReference>
<accession>A0ABU9U1N2</accession>
<evidence type="ECO:0000313" key="2">
    <source>
        <dbReference type="Proteomes" id="UP001388366"/>
    </source>
</evidence>
<dbReference type="RefSeq" id="WP_342883816.1">
    <property type="nucleotide sequence ID" value="NZ_JBBMQU010000013.1"/>
</dbReference>
<dbReference type="PANTHER" id="PTHR45011:SF1">
    <property type="entry name" value="DAP3-BINDING CELL DEATH ENHANCER 1"/>
    <property type="match status" value="1"/>
</dbReference>
<dbReference type="Proteomes" id="UP001388366">
    <property type="component" value="Unassembled WGS sequence"/>
</dbReference>
<keyword evidence="2" id="KW-1185">Reference proteome</keyword>
<sequence length="267" mass="30309">MIIIRCLIFIIFFTFCLIDSAEGKVDEQPKQDIKLYEELKVAILENNISKKKWALLKLVELKNINVKEYNYLYGVMALYGVFIDKNIELAISNLDCAASAGHIDASYLLGSYYAQSELPSREADEVKLLTYAAKNGHLGAMYNLYAVYENGGEISKEQAIHWLSLAAKAGAENSALMYAQILFSDAKEQENPRLALKSLDILQKTNFNKFKGEAFFLMAQIYGDDNLELVFDLRKSHFYIEKSASEGFPRAVFILNSYRDILNNESK</sequence>
<dbReference type="EMBL" id="JBBMQU010000013">
    <property type="protein sequence ID" value="MEM5550944.1"/>
    <property type="molecule type" value="Genomic_DNA"/>
</dbReference>
<dbReference type="InterPro" id="IPR052748">
    <property type="entry name" value="ISR_Activator"/>
</dbReference>
<evidence type="ECO:0000313" key="1">
    <source>
        <dbReference type="EMBL" id="MEM5550944.1"/>
    </source>
</evidence>
<dbReference type="InterPro" id="IPR011990">
    <property type="entry name" value="TPR-like_helical_dom_sf"/>
</dbReference>
<name>A0ABU9U1N2_9GAMM</name>
<dbReference type="PANTHER" id="PTHR45011">
    <property type="entry name" value="DAP3-BINDING CELL DEATH ENHANCER 1"/>
    <property type="match status" value="1"/>
</dbReference>
<reference evidence="1 2" key="1">
    <citation type="submission" date="2024-03" db="EMBL/GenBank/DDBJ databases">
        <title>Community enrichment and isolation of bacterial strains for fucoidan degradation.</title>
        <authorList>
            <person name="Sichert A."/>
        </authorList>
    </citation>
    <scope>NUCLEOTIDE SEQUENCE [LARGE SCALE GENOMIC DNA]</scope>
    <source>
        <strain evidence="1 2">AS81</strain>
    </source>
</reference>
<comment type="caution">
    <text evidence="1">The sequence shown here is derived from an EMBL/GenBank/DDBJ whole genome shotgun (WGS) entry which is preliminary data.</text>
</comment>
<gene>
    <name evidence="1" type="ORF">WNY63_09410</name>
</gene>
<protein>
    <submittedName>
        <fullName evidence="1">Tetratricopeptide repeat protein</fullName>
    </submittedName>
</protein>
<proteinExistence type="predicted"/>
<dbReference type="SUPFAM" id="SSF81901">
    <property type="entry name" value="HCP-like"/>
    <property type="match status" value="1"/>
</dbReference>
<dbReference type="SMART" id="SM00671">
    <property type="entry name" value="SEL1"/>
    <property type="match status" value="4"/>
</dbReference>
<dbReference type="InterPro" id="IPR006597">
    <property type="entry name" value="Sel1-like"/>
</dbReference>
<dbReference type="Gene3D" id="1.25.40.10">
    <property type="entry name" value="Tetratricopeptide repeat domain"/>
    <property type="match status" value="1"/>
</dbReference>
<organism evidence="1 2">
    <name type="scientific">Pseudoalteromonas neustonica</name>
    <dbReference type="NCBI Taxonomy" id="1840331"/>
    <lineage>
        <taxon>Bacteria</taxon>
        <taxon>Pseudomonadati</taxon>
        <taxon>Pseudomonadota</taxon>
        <taxon>Gammaproteobacteria</taxon>
        <taxon>Alteromonadales</taxon>
        <taxon>Pseudoalteromonadaceae</taxon>
        <taxon>Pseudoalteromonas</taxon>
    </lineage>
</organism>